<evidence type="ECO:0000256" key="1">
    <source>
        <dbReference type="SAM" id="Phobius"/>
    </source>
</evidence>
<dbReference type="RefSeq" id="WP_176005331.1">
    <property type="nucleotide sequence ID" value="NZ_JABWMI010000006.1"/>
</dbReference>
<feature type="domain" description="DUF305" evidence="2">
    <location>
        <begin position="91"/>
        <end position="153"/>
    </location>
</feature>
<feature type="transmembrane region" description="Helical" evidence="1">
    <location>
        <begin position="78"/>
        <end position="95"/>
    </location>
</feature>
<keyword evidence="1" id="KW-0812">Transmembrane</keyword>
<evidence type="ECO:0000259" key="2">
    <source>
        <dbReference type="Pfam" id="PF03713"/>
    </source>
</evidence>
<protein>
    <submittedName>
        <fullName evidence="3">DUF305 domain-containing protein</fullName>
    </submittedName>
</protein>
<feature type="transmembrane region" description="Helical" evidence="1">
    <location>
        <begin position="18"/>
        <end position="36"/>
    </location>
</feature>
<dbReference type="EMBL" id="JACBJI010000002">
    <property type="protein sequence ID" value="NYA70522.1"/>
    <property type="molecule type" value="Genomic_DNA"/>
</dbReference>
<dbReference type="Gene3D" id="1.20.1260.10">
    <property type="match status" value="1"/>
</dbReference>
<dbReference type="InterPro" id="IPR005183">
    <property type="entry name" value="DUF305_CopM-like"/>
</dbReference>
<evidence type="ECO:0000313" key="3">
    <source>
        <dbReference type="EMBL" id="NYA70522.1"/>
    </source>
</evidence>
<dbReference type="Proteomes" id="UP000535020">
    <property type="component" value="Unassembled WGS sequence"/>
</dbReference>
<proteinExistence type="predicted"/>
<dbReference type="InterPro" id="IPR012347">
    <property type="entry name" value="Ferritin-like"/>
</dbReference>
<feature type="transmembrane region" description="Helical" evidence="1">
    <location>
        <begin position="42"/>
        <end position="66"/>
    </location>
</feature>
<accession>A0A7Y8Y183</accession>
<dbReference type="AlphaFoldDB" id="A0A7Y8Y183"/>
<organism evidence="3 4">
    <name type="scientific">Flavobacterium agri</name>
    <dbReference type="NCBI Taxonomy" id="2743471"/>
    <lineage>
        <taxon>Bacteria</taxon>
        <taxon>Pseudomonadati</taxon>
        <taxon>Bacteroidota</taxon>
        <taxon>Flavobacteriia</taxon>
        <taxon>Flavobacteriales</taxon>
        <taxon>Flavobacteriaceae</taxon>
        <taxon>Flavobacterium</taxon>
    </lineage>
</organism>
<dbReference type="Pfam" id="PF03713">
    <property type="entry name" value="DUF305"/>
    <property type="match status" value="1"/>
</dbReference>
<name>A0A7Y8Y183_9FLAO</name>
<keyword evidence="4" id="KW-1185">Reference proteome</keyword>
<reference evidence="3 4" key="1">
    <citation type="submission" date="2020-07" db="EMBL/GenBank/DDBJ databases">
        <authorList>
            <person name="Sun Q."/>
        </authorList>
    </citation>
    <scope>NUCLEOTIDE SEQUENCE [LARGE SCALE GENOMIC DNA]</scope>
    <source>
        <strain evidence="3 4">MAH-1</strain>
    </source>
</reference>
<comment type="caution">
    <text evidence="3">The sequence shown here is derived from an EMBL/GenBank/DDBJ whole genome shotgun (WGS) entry which is preliminary data.</text>
</comment>
<keyword evidence="1" id="KW-0472">Membrane</keyword>
<sequence>MENTTATPPKNGHYGKMGLMLFVSFLIMYAVMFLNVDSAGHIYLSLTRTYMSLLMVSPMALLMLWLMPRMYPHRKKNAAIATMALVVFCLSLLALRSQSFISDSQYMKAMIPHHSSAILTSKQANIKDPRVRALSEKIIRSQEEEIAQMKRLLDSIAY</sequence>
<keyword evidence="1" id="KW-1133">Transmembrane helix</keyword>
<gene>
    <name evidence="3" type="ORF">HZF10_06285</name>
</gene>
<evidence type="ECO:0000313" key="4">
    <source>
        <dbReference type="Proteomes" id="UP000535020"/>
    </source>
</evidence>